<dbReference type="OrthoDB" id="10025672at2759"/>
<organism evidence="2 6">
    <name type="scientific">Adineta steineri</name>
    <dbReference type="NCBI Taxonomy" id="433720"/>
    <lineage>
        <taxon>Eukaryota</taxon>
        <taxon>Metazoa</taxon>
        <taxon>Spiralia</taxon>
        <taxon>Gnathifera</taxon>
        <taxon>Rotifera</taxon>
        <taxon>Eurotatoria</taxon>
        <taxon>Bdelloidea</taxon>
        <taxon>Adinetida</taxon>
        <taxon>Adinetidae</taxon>
        <taxon>Adineta</taxon>
    </lineage>
</organism>
<keyword evidence="1" id="KW-0472">Membrane</keyword>
<keyword evidence="1" id="KW-1133">Transmembrane helix</keyword>
<feature type="transmembrane region" description="Helical" evidence="1">
    <location>
        <begin position="7"/>
        <end position="26"/>
    </location>
</feature>
<name>A0A815EPM5_9BILA</name>
<dbReference type="Proteomes" id="UP000663860">
    <property type="component" value="Unassembled WGS sequence"/>
</dbReference>
<dbReference type="EMBL" id="CAJOAY010001040">
    <property type="protein sequence ID" value="CAF3782411.1"/>
    <property type="molecule type" value="Genomic_DNA"/>
</dbReference>
<sequence length="294" mass="33898">MLKHWKSILLSLIFILVLCVLPFYFINLDQNRKLLKFFNDRDSHSNSFNYSYNYNVNSSTPTLCIITRIYGPQVSYFPVLALALLHTGLDNIRIYVTNTDSRTDIQQLKQTINFLNKLVSRRDYITFLDLGVLPPKNEFGYIMTDRALSYLYNQTNNSSSSCQYVVVTNADNFYSQIFGTRILPHMKDGKDMIAWGFVSHHYKPHYREFINQSKQAVHQTIDDGTGKCTPVALRAGFADLGSVAYRLAFLKKHNLYFRRSDGSYSFGSDGYFVEQAAQRASSSVILKQTLFFHQ</sequence>
<dbReference type="AlphaFoldDB" id="A0A815EPM5"/>
<evidence type="ECO:0000313" key="2">
    <source>
        <dbReference type="EMBL" id="CAF1312798.1"/>
    </source>
</evidence>
<dbReference type="EMBL" id="CAJNOE010001527">
    <property type="protein sequence ID" value="CAF1430873.1"/>
    <property type="molecule type" value="Genomic_DNA"/>
</dbReference>
<evidence type="ECO:0000313" key="4">
    <source>
        <dbReference type="EMBL" id="CAF3782411.1"/>
    </source>
</evidence>
<protein>
    <submittedName>
        <fullName evidence="2">Uncharacterized protein</fullName>
    </submittedName>
</protein>
<reference evidence="2" key="1">
    <citation type="submission" date="2021-02" db="EMBL/GenBank/DDBJ databases">
        <authorList>
            <person name="Nowell W R."/>
        </authorList>
    </citation>
    <scope>NUCLEOTIDE SEQUENCE</scope>
</reference>
<proteinExistence type="predicted"/>
<evidence type="ECO:0000313" key="3">
    <source>
        <dbReference type="EMBL" id="CAF1430873.1"/>
    </source>
</evidence>
<dbReference type="EMBL" id="CAJOBB010002722">
    <property type="protein sequence ID" value="CAF3993415.1"/>
    <property type="molecule type" value="Genomic_DNA"/>
</dbReference>
<comment type="caution">
    <text evidence="2">The sequence shown here is derived from an EMBL/GenBank/DDBJ whole genome shotgun (WGS) entry which is preliminary data.</text>
</comment>
<dbReference type="Proteomes" id="UP000663891">
    <property type="component" value="Unassembled WGS sequence"/>
</dbReference>
<evidence type="ECO:0000313" key="6">
    <source>
        <dbReference type="Proteomes" id="UP000663891"/>
    </source>
</evidence>
<evidence type="ECO:0000256" key="1">
    <source>
        <dbReference type="SAM" id="Phobius"/>
    </source>
</evidence>
<gene>
    <name evidence="3" type="ORF">IZO911_LOCUS41224</name>
    <name evidence="5" type="ORF">KXQ929_LOCUS28043</name>
    <name evidence="4" type="ORF">OKA104_LOCUS17443</name>
    <name evidence="2" type="ORF">VCS650_LOCUS31692</name>
</gene>
<dbReference type="EMBL" id="CAJNON010000550">
    <property type="protein sequence ID" value="CAF1312798.1"/>
    <property type="molecule type" value="Genomic_DNA"/>
</dbReference>
<evidence type="ECO:0000313" key="5">
    <source>
        <dbReference type="EMBL" id="CAF3993415.1"/>
    </source>
</evidence>
<accession>A0A815EPM5</accession>
<keyword evidence="1" id="KW-0812">Transmembrane</keyword>
<dbReference type="Proteomes" id="UP000663868">
    <property type="component" value="Unassembled WGS sequence"/>
</dbReference>
<dbReference type="Proteomes" id="UP000663881">
    <property type="component" value="Unassembled WGS sequence"/>
</dbReference>